<dbReference type="InterPro" id="IPR002524">
    <property type="entry name" value="Cation_efflux"/>
</dbReference>
<dbReference type="GO" id="GO:0016020">
    <property type="term" value="C:membrane"/>
    <property type="evidence" value="ECO:0007669"/>
    <property type="project" value="UniProtKB-SubCell"/>
</dbReference>
<accession>G8JNK3</accession>
<dbReference type="GeneID" id="11470531"/>
<gene>
    <name evidence="13" type="ordered locus">Ecym_2167</name>
</gene>
<dbReference type="GO" id="GO:0008324">
    <property type="term" value="F:monoatomic cation transmembrane transporter activity"/>
    <property type="evidence" value="ECO:0007669"/>
    <property type="project" value="InterPro"/>
</dbReference>
<dbReference type="PANTHER" id="PTHR43840">
    <property type="entry name" value="MITOCHONDRIAL METAL TRANSPORTER 1-RELATED"/>
    <property type="match status" value="1"/>
</dbReference>
<evidence type="ECO:0000256" key="11">
    <source>
        <dbReference type="SAM" id="MobiDB-lite"/>
    </source>
</evidence>
<protein>
    <recommendedName>
        <fullName evidence="12">Cation efflux protein transmembrane domain-containing protein</fullName>
    </recommendedName>
</protein>
<dbReference type="FunCoup" id="G8JNK3">
    <property type="interactions" value="64"/>
</dbReference>
<dbReference type="STRING" id="931890.G8JNK3"/>
<evidence type="ECO:0000256" key="3">
    <source>
        <dbReference type="ARBA" id="ARBA00022434"/>
    </source>
</evidence>
<evidence type="ECO:0000313" key="14">
    <source>
        <dbReference type="Proteomes" id="UP000006790"/>
    </source>
</evidence>
<dbReference type="AlphaFoldDB" id="G8JNK3"/>
<evidence type="ECO:0000256" key="1">
    <source>
        <dbReference type="ARBA" id="ARBA00004141"/>
    </source>
</evidence>
<comment type="subcellular location">
    <subcellularLocation>
        <location evidence="1">Membrane</location>
        <topology evidence="1">Multi-pass membrane protein</topology>
    </subcellularLocation>
</comment>
<dbReference type="InterPro" id="IPR027469">
    <property type="entry name" value="Cation_efflux_TMD_sf"/>
</dbReference>
<reference evidence="14" key="1">
    <citation type="journal article" date="2012" name="G3 (Bethesda)">
        <title>Pichia sorbitophila, an interspecies yeast hybrid reveals early steps of genome resolution following polyploidization.</title>
        <authorList>
            <person name="Leh Louis V."/>
            <person name="Despons L."/>
            <person name="Friedrich A."/>
            <person name="Martin T."/>
            <person name="Durrens P."/>
            <person name="Casaregola S."/>
            <person name="Neuveglise C."/>
            <person name="Fairhead C."/>
            <person name="Marck C."/>
            <person name="Cruz J.A."/>
            <person name="Straub M.L."/>
            <person name="Kugler V."/>
            <person name="Sacerdot C."/>
            <person name="Uzunov Z."/>
            <person name="Thierry A."/>
            <person name="Weiss S."/>
            <person name="Bleykasten C."/>
            <person name="De Montigny J."/>
            <person name="Jacques N."/>
            <person name="Jung P."/>
            <person name="Lemaire M."/>
            <person name="Mallet S."/>
            <person name="Morel G."/>
            <person name="Richard G.F."/>
            <person name="Sarkar A."/>
            <person name="Savel G."/>
            <person name="Schacherer J."/>
            <person name="Seret M.L."/>
            <person name="Talla E."/>
            <person name="Samson G."/>
            <person name="Jubin C."/>
            <person name="Poulain J."/>
            <person name="Vacherie B."/>
            <person name="Barbe V."/>
            <person name="Pelletier E."/>
            <person name="Sherman D.J."/>
            <person name="Westhof E."/>
            <person name="Weissenbach J."/>
            <person name="Baret P.V."/>
            <person name="Wincker P."/>
            <person name="Gaillardin C."/>
            <person name="Dujon B."/>
            <person name="Souciet J.L."/>
        </authorList>
    </citation>
    <scope>NUCLEOTIDE SEQUENCE [LARGE SCALE GENOMIC DNA]</scope>
    <source>
        <strain evidence="14">CBS 270.75 / DBVPG 7215 / KCTC 17166 / NRRL Y-17582</strain>
    </source>
</reference>
<dbReference type="SUPFAM" id="SSF161111">
    <property type="entry name" value="Cation efflux protein transmembrane domain-like"/>
    <property type="match status" value="1"/>
</dbReference>
<evidence type="ECO:0000256" key="2">
    <source>
        <dbReference type="ARBA" id="ARBA00008873"/>
    </source>
</evidence>
<dbReference type="Gene3D" id="1.20.1510.10">
    <property type="entry name" value="Cation efflux protein transmembrane domain"/>
    <property type="match status" value="1"/>
</dbReference>
<keyword evidence="14" id="KW-1185">Reference proteome</keyword>
<evidence type="ECO:0000259" key="12">
    <source>
        <dbReference type="Pfam" id="PF01545"/>
    </source>
</evidence>
<keyword evidence="3" id="KW-0409">Iron storage</keyword>
<evidence type="ECO:0000256" key="7">
    <source>
        <dbReference type="ARBA" id="ARBA00022989"/>
    </source>
</evidence>
<dbReference type="GO" id="GO:0006879">
    <property type="term" value="P:intracellular iron ion homeostasis"/>
    <property type="evidence" value="ECO:0007669"/>
    <property type="project" value="UniProtKB-KW"/>
</dbReference>
<dbReference type="KEGG" id="erc:Ecym_2167"/>
<dbReference type="FunFam" id="1.20.1510.10:FF:000013">
    <property type="entry name" value="Cation efflux family protein"/>
    <property type="match status" value="1"/>
</dbReference>
<evidence type="ECO:0000256" key="9">
    <source>
        <dbReference type="ARBA" id="ARBA00023136"/>
    </source>
</evidence>
<dbReference type="InterPro" id="IPR050291">
    <property type="entry name" value="CDF_Transporter"/>
</dbReference>
<evidence type="ECO:0000256" key="6">
    <source>
        <dbReference type="ARBA" id="ARBA00022692"/>
    </source>
</evidence>
<keyword evidence="5" id="KW-0410">Iron transport</keyword>
<keyword evidence="3" id="KW-0408">Iron</keyword>
<organism evidence="13 14">
    <name type="scientific">Eremothecium cymbalariae (strain CBS 270.75 / DBVPG 7215 / KCTC 17166 / NRRL Y-17582)</name>
    <name type="common">Yeast</name>
    <dbReference type="NCBI Taxonomy" id="931890"/>
    <lineage>
        <taxon>Eukaryota</taxon>
        <taxon>Fungi</taxon>
        <taxon>Dikarya</taxon>
        <taxon>Ascomycota</taxon>
        <taxon>Saccharomycotina</taxon>
        <taxon>Saccharomycetes</taxon>
        <taxon>Saccharomycetales</taxon>
        <taxon>Saccharomycetaceae</taxon>
        <taxon>Eremothecium</taxon>
    </lineage>
</organism>
<evidence type="ECO:0000256" key="10">
    <source>
        <dbReference type="ARBA" id="ARBA00055037"/>
    </source>
</evidence>
<sequence>MMKLGLPVLSKFGANLPFFWTRTQKLNISTRLLKGVNGTKGEGFGKETKKGHLESELEGNPEFHRLAEEYHAHDHLHLKDSETEKPNTLNLGTMATRVGQHAHFHAHSHVNPLLVLSKEEFRKNPGVRITWIGLASNVGLAVGKFVGGVVFNSQALIADAVHALSDLVSDFLTLFSVSLASRKPTKDYPYGYGKIETVGSLAVSSILTMAGISIGWSSLCAILGPFVPHAILEVFTAHSHLHSHTQDITNINAAWIAGGSIILKEWIFRATKKVATQTNSNVLMANAWHHRVDSLTSLVALVTISSAYFFNMQSLDAVGGLLVSALVVNAGYKGMKISVKELVDHSLPPTDAKYLELQQITTQTLNQMLSNNNAKRPYSLKELVVLMSGPNVHSQMVIEAPLQRWGNVLSTSEFELVTDHVRSVLYDKIPNLKKVHIEFTEEKSENKLQQQQKGSPTHDPSVEHKHSDHCDGHSNSHSGCSHIHKH</sequence>
<comment type="similarity">
    <text evidence="2">Belongs to the cation diffusion facilitator (CDF) transporter (TC 2.A.4) family. SLC30A subfamily.</text>
</comment>
<dbReference type="eggNOG" id="KOG1485">
    <property type="taxonomic scope" value="Eukaryota"/>
</dbReference>
<comment type="function">
    <text evidence="10">Mitochondrial metal transporter involved in mitochondrial iron accumulation.</text>
</comment>
<evidence type="ECO:0000256" key="4">
    <source>
        <dbReference type="ARBA" id="ARBA00022448"/>
    </source>
</evidence>
<dbReference type="OMA" id="GVYFHSQ"/>
<dbReference type="Proteomes" id="UP000006790">
    <property type="component" value="Chromosome 2"/>
</dbReference>
<dbReference type="Pfam" id="PF01545">
    <property type="entry name" value="Cation_efflux"/>
    <property type="match status" value="1"/>
</dbReference>
<feature type="region of interest" description="Disordered" evidence="11">
    <location>
        <begin position="442"/>
        <end position="486"/>
    </location>
</feature>
<dbReference type="GO" id="GO:0005739">
    <property type="term" value="C:mitochondrion"/>
    <property type="evidence" value="ECO:0007669"/>
    <property type="project" value="UniProtKB-ARBA"/>
</dbReference>
<feature type="domain" description="Cation efflux protein transmembrane" evidence="12">
    <location>
        <begin position="131"/>
        <end position="343"/>
    </location>
</feature>
<dbReference type="InterPro" id="IPR058533">
    <property type="entry name" value="Cation_efflux_TM"/>
</dbReference>
<dbReference type="EMBL" id="CP002498">
    <property type="protein sequence ID" value="AET37919.1"/>
    <property type="molecule type" value="Genomic_DNA"/>
</dbReference>
<evidence type="ECO:0000256" key="8">
    <source>
        <dbReference type="ARBA" id="ARBA00023065"/>
    </source>
</evidence>
<name>G8JNK3_ERECY</name>
<dbReference type="HOGENOM" id="CLU_013430_12_2_1"/>
<dbReference type="NCBIfam" id="TIGR01297">
    <property type="entry name" value="CDF"/>
    <property type="match status" value="1"/>
</dbReference>
<evidence type="ECO:0000256" key="5">
    <source>
        <dbReference type="ARBA" id="ARBA00022496"/>
    </source>
</evidence>
<keyword evidence="7" id="KW-1133">Transmembrane helix</keyword>
<keyword evidence="9" id="KW-0472">Membrane</keyword>
<keyword evidence="8" id="KW-0406">Ion transport</keyword>
<dbReference type="OrthoDB" id="435980at2759"/>
<keyword evidence="4" id="KW-0813">Transport</keyword>
<dbReference type="InParanoid" id="G8JNK3"/>
<proteinExistence type="inferred from homology"/>
<dbReference type="GO" id="GO:0006826">
    <property type="term" value="P:iron ion transport"/>
    <property type="evidence" value="ECO:0007669"/>
    <property type="project" value="UniProtKB-KW"/>
</dbReference>
<dbReference type="PANTHER" id="PTHR43840:SF15">
    <property type="entry name" value="MITOCHONDRIAL METAL TRANSPORTER 1-RELATED"/>
    <property type="match status" value="1"/>
</dbReference>
<dbReference type="RefSeq" id="XP_003644736.1">
    <property type="nucleotide sequence ID" value="XM_003644688.1"/>
</dbReference>
<evidence type="ECO:0000313" key="13">
    <source>
        <dbReference type="EMBL" id="AET37919.1"/>
    </source>
</evidence>
<keyword evidence="6" id="KW-0812">Transmembrane</keyword>
<feature type="compositionally biased region" description="Basic and acidic residues" evidence="11">
    <location>
        <begin position="460"/>
        <end position="474"/>
    </location>
</feature>